<feature type="region of interest" description="Disordered" evidence="13">
    <location>
        <begin position="288"/>
        <end position="314"/>
    </location>
</feature>
<dbReference type="PROSITE" id="PS50294">
    <property type="entry name" value="WD_REPEATS_REGION"/>
    <property type="match status" value="1"/>
</dbReference>
<evidence type="ECO:0000313" key="18">
    <source>
        <dbReference type="Proteomes" id="UP000887568"/>
    </source>
</evidence>
<dbReference type="Gene3D" id="2.130.10.10">
    <property type="entry name" value="YVTN repeat-like/Quinoprotein amine dehydrogenase"/>
    <property type="match status" value="6"/>
</dbReference>
<dbReference type="Proteomes" id="UP000887568">
    <property type="component" value="Unplaced"/>
</dbReference>
<comment type="subcellular location">
    <subcellularLocation>
        <location evidence="2">Cytoplasm</location>
        <location evidence="2">Cytoskeleton</location>
        <location evidence="2">Microtubule organizing center</location>
        <location evidence="2">Centrosome</location>
        <location evidence="2">Centriolar satellite</location>
    </subcellularLocation>
    <subcellularLocation>
        <location evidence="1">Cytoplasm</location>
        <location evidence="1">Cytoskeleton</location>
        <location evidence="1">Microtubule organizing center</location>
        <location evidence="1">Centrosome</location>
        <location evidence="1">Centriole</location>
    </subcellularLocation>
</comment>
<feature type="domain" description="WDR90 4th beta-propeller" evidence="15">
    <location>
        <begin position="1570"/>
        <end position="1903"/>
    </location>
</feature>
<keyword evidence="18" id="KW-1185">Reference proteome</keyword>
<evidence type="ECO:0000256" key="11">
    <source>
        <dbReference type="ARBA" id="ARBA00070509"/>
    </source>
</evidence>
<dbReference type="PANTHER" id="PTHR13720">
    <property type="entry name" value="WD-40 REPEAT PROTEIN"/>
    <property type="match status" value="1"/>
</dbReference>
<feature type="repeat" description="WD" evidence="12">
    <location>
        <begin position="717"/>
        <end position="758"/>
    </location>
</feature>
<feature type="compositionally biased region" description="Basic residues" evidence="13">
    <location>
        <begin position="296"/>
        <end position="307"/>
    </location>
</feature>
<dbReference type="InterPro" id="IPR055440">
    <property type="entry name" value="Beta-prop_WDR90_4th"/>
</dbReference>
<evidence type="ECO:0000256" key="4">
    <source>
        <dbReference type="ARBA" id="ARBA00022574"/>
    </source>
</evidence>
<feature type="domain" description="CFA20" evidence="14">
    <location>
        <begin position="3"/>
        <end position="123"/>
    </location>
</feature>
<comment type="function">
    <text evidence="9">Microtubule-binding protein that plays a crucial role in ensuring inner core protein localization within the centriole core, as well as in maintaining the microtubule wall integrity and the overall centriole roundness and stability. Required for efficient primary cilium formation.</text>
</comment>
<evidence type="ECO:0000313" key="17">
    <source>
        <dbReference type="EnsemblMetazoa" id="XP_038064326.1"/>
    </source>
</evidence>
<evidence type="ECO:0000256" key="7">
    <source>
        <dbReference type="ARBA" id="ARBA00022794"/>
    </source>
</evidence>
<dbReference type="OrthoDB" id="6252103at2759"/>
<evidence type="ECO:0000256" key="1">
    <source>
        <dbReference type="ARBA" id="ARBA00004114"/>
    </source>
</evidence>
<evidence type="ECO:0000259" key="14">
    <source>
        <dbReference type="Pfam" id="PF05018"/>
    </source>
</evidence>
<feature type="domain" description="CFA20" evidence="14">
    <location>
        <begin position="141"/>
        <end position="195"/>
    </location>
</feature>
<dbReference type="Pfam" id="PF23342">
    <property type="entry name" value="WDR90_beta-prop_4th"/>
    <property type="match status" value="1"/>
</dbReference>
<evidence type="ECO:0000256" key="6">
    <source>
        <dbReference type="ARBA" id="ARBA00022737"/>
    </source>
</evidence>
<dbReference type="InterPro" id="IPR019775">
    <property type="entry name" value="WD40_repeat_CS"/>
</dbReference>
<dbReference type="PROSITE" id="PS50082">
    <property type="entry name" value="WD_REPEATS_2"/>
    <property type="match status" value="3"/>
</dbReference>
<evidence type="ECO:0000256" key="9">
    <source>
        <dbReference type="ARBA" id="ARBA00060089"/>
    </source>
</evidence>
<evidence type="ECO:0000256" key="10">
    <source>
        <dbReference type="ARBA" id="ARBA00061300"/>
    </source>
</evidence>
<dbReference type="InterPro" id="IPR011044">
    <property type="entry name" value="Quino_amine_DH_bsu"/>
</dbReference>
<evidence type="ECO:0000256" key="12">
    <source>
        <dbReference type="PROSITE-ProRule" id="PRU00221"/>
    </source>
</evidence>
<accession>A0A914AL86</accession>
<proteinExistence type="inferred from homology"/>
<dbReference type="RefSeq" id="XP_038064326.1">
    <property type="nucleotide sequence ID" value="XM_038208398.1"/>
</dbReference>
<dbReference type="FunFam" id="2.130.10.10:FF:001417">
    <property type="entry name" value="WD repeat domain 90"/>
    <property type="match status" value="1"/>
</dbReference>
<sequence>MSRLWQHPYVNIFKHLNVSEWKKSTKEGEVVSIMDKTLKGTVFRITGAIPAGNYIQLPRTSTQSLGLTGRYLYLLIKPVPTKYFVVHLDVATEEGLVVRISFSNLFKEFKSTSTWLQFPFICHPGKGSVEGVTRRTARQDVQGPAPATTRWTVLLLDFQYILSMYLNRRYSHLKSVRLCANLLVKNLFTSDTQYEAGLSLRQAREAGLIAKGVAPFPREMAYPVPKGGHWHDLYDFIRFPAAASRVPFDSIQMHSPTPSKGGQELGKMSPERVAPKTIHAGKDVNSKFSDINKLTNPKKHGKKRTKPPTKELPQVGLDHDVSVLQGALGEVHVFARNDDDVTVHRHDSRTGMTMSSKVGTARTSSALPTSQEPKYKSLQPDPILSLRKIIGFGGCTTKEALWTANGTHIVYPCHAVIVSMDIKSGHQRFFIGHTDKVSSLSFNRTTTLLASAQTGQQSVVRVWRYQKGECLAMFRTHVQSVYCLSFSQNGSVLCGVGKDGHGKNMVVAWDTSRVGKGGDISILAKAHTDVDIVQMRVAPFDETKMVSCGRDNVRIWRVRNNSLRSAPVNLGDFHVAEFTDICFEATQPGLEPADKFVYACTRSGHIFEIDYNRVSVVHIRRLLPTGKEVREKDTMQSGAGIAINAMCVNESFCVTGSDDGFLRLWPLDFKNVFLEAEHEGPVTAVGITADGLRILAGTTTGNLGMLDISTRNYATLMRSHTGTVLSASLDPARRQLATVSADHSIRIWNMDTLQQTYDFSSPQECPCVVTFHPSLQCFACGFDNGCVRVFSIANTSLVSEMRQHRGKITGLAYTPNGHYLLSAASLGSLALYDASQEAYPLMRLLGNMVARGERYGPSALALSEDGKHVAFVGPSEFTVMVVDARSLDEVMRIDIASIVSADTESPMIDTAAMVCYAPQRAKQLLVTTSNSHLLRLDSRTGRLINKVSNLHRSGVTSMEVCSDCRHLATAGDKVIKIWDFHMRLDINFQVFIGHSEKIQQVAFTPDSLGLLSVGEAIFMWDFYGTNRDHPALGTTLETEHFLSKPESRSEPPRKSPVRRSLDLTGSLRPRDKAPIPSSPTRLLDASEVSTEDREEGEEEEGFSLLGGVEGISLLGGVERANKDAEETEEVLVGPELECRSSTEELSVTEMDEVPPAETLGTSPRTQRHRRADPETDPTAPPLPVLKPATDKAKQIRPSCYSHFVARENHTQMAQRRYIAPPNQAGLKLKSVLGFNGNGRSNLVWHPDTGLFAYTSGCIIIIEDLHTGNQKHLMGHVEEISTLTLQHDCQVLASASGSNGLTASQICLWDVQGALCKKILSYHEHDIVCLAYSRDDRFLVSIGDFRDCTIVVWSTHDYSLLAASKTAQPVHSLTWDPYTTNEFSSVGETGTLLFWLLDETQGRFSLNVHEADVPQDLMDSKHMILGDVAFTSLQYGGDSVLYIGTNTGVLSAWDTRHNSCFMHWDADSAEIGLIVSRFGSSRLITGGASRLLRLWSIYGVGELRLAAGVSNGHAGQGLVMEDEMSLDGAITAAEFDDTMDIGVVGTTSGTLWYINWVERSSIRIVSSHVSKVNSVVFSDSDYFASCDHDGSLRLFSLPDMEQTLQFQVLDQSCHCMAFSPNPVPSGSSQLVPAEKEGQPLQRVVAGYSDGTVRVFDLGLVEMVLKMQPHGVAVTAISFSSDGHVVLSGGTDGIIAVSSPTTGMTMRVISDHKGAPITDLHVTTNQGAELGLGLKSPHLWLAASADRRVSVWSSDWPKDLCEMVDWLSFPAPAFAPDGTVIRKGDIGQYQLLPPSLARFSPTDHDVIIYAGYGMQKQIQFYSIAQKKVVRTTALTHWATTLDISPGGHLIAVGTAERLIKLVDYHESSFQDFVAHNDAVQLIRFNPSGKLVFTVAHNQILVWEVAV</sequence>
<dbReference type="CTD" id="197335"/>
<evidence type="ECO:0000256" key="5">
    <source>
        <dbReference type="ARBA" id="ARBA00022701"/>
    </source>
</evidence>
<feature type="region of interest" description="Disordered" evidence="13">
    <location>
        <begin position="1040"/>
        <end position="1107"/>
    </location>
</feature>
<dbReference type="SUPFAM" id="SSF50978">
    <property type="entry name" value="WD40 repeat-like"/>
    <property type="match status" value="2"/>
</dbReference>
<feature type="compositionally biased region" description="Basic and acidic residues" evidence="13">
    <location>
        <begin position="1040"/>
        <end position="1053"/>
    </location>
</feature>
<organism evidence="17 18">
    <name type="scientific">Patiria miniata</name>
    <name type="common">Bat star</name>
    <name type="synonym">Asterina miniata</name>
    <dbReference type="NCBI Taxonomy" id="46514"/>
    <lineage>
        <taxon>Eukaryota</taxon>
        <taxon>Metazoa</taxon>
        <taxon>Echinodermata</taxon>
        <taxon>Eleutherozoa</taxon>
        <taxon>Asterozoa</taxon>
        <taxon>Asteroidea</taxon>
        <taxon>Valvatacea</taxon>
        <taxon>Valvatida</taxon>
        <taxon>Asterinidae</taxon>
        <taxon>Patiria</taxon>
    </lineage>
</organism>
<dbReference type="PROSITE" id="PS00678">
    <property type="entry name" value="WD_REPEATS_1"/>
    <property type="match status" value="1"/>
</dbReference>
<dbReference type="SUPFAM" id="SSF50969">
    <property type="entry name" value="YVTN repeat-like/Quinoprotein amine dehydrogenase"/>
    <property type="match status" value="1"/>
</dbReference>
<dbReference type="EnsemblMetazoa" id="XM_038208398.1">
    <property type="protein sequence ID" value="XP_038064326.1"/>
    <property type="gene ID" value="LOC119734823"/>
</dbReference>
<dbReference type="InterPro" id="IPR001680">
    <property type="entry name" value="WD40_rpt"/>
</dbReference>
<dbReference type="SMART" id="SM00320">
    <property type="entry name" value="WD40"/>
    <property type="match status" value="20"/>
</dbReference>
<dbReference type="GeneID" id="119734823"/>
<dbReference type="GO" id="GO:0005874">
    <property type="term" value="C:microtubule"/>
    <property type="evidence" value="ECO:0007669"/>
    <property type="project" value="UniProtKB-KW"/>
</dbReference>
<comment type="similarity">
    <text evidence="10">Belongs to the WD repeat WDR90/POC16 family.</text>
</comment>
<dbReference type="InterPro" id="IPR011047">
    <property type="entry name" value="Quinoprotein_ADH-like_sf"/>
</dbReference>
<dbReference type="FunFam" id="2.130.10.10:FF:000590">
    <property type="entry name" value="WD repeat domain 90"/>
    <property type="match status" value="1"/>
</dbReference>
<keyword evidence="4 12" id="KW-0853">WD repeat</keyword>
<evidence type="ECO:0000256" key="13">
    <source>
        <dbReference type="SAM" id="MobiDB-lite"/>
    </source>
</evidence>
<dbReference type="Pfam" id="PF00400">
    <property type="entry name" value="WD40"/>
    <property type="match status" value="3"/>
</dbReference>
<dbReference type="PANTHER" id="PTHR13720:SF24">
    <property type="entry name" value="WD REPEAT-CONTAINING PROTEIN 90"/>
    <property type="match status" value="1"/>
</dbReference>
<feature type="region of interest" description="Disordered" evidence="13">
    <location>
        <begin position="1119"/>
        <end position="1191"/>
    </location>
</feature>
<keyword evidence="5" id="KW-0493">Microtubule</keyword>
<name>A0A914AL86_PATMI</name>
<evidence type="ECO:0000256" key="3">
    <source>
        <dbReference type="ARBA" id="ARBA00022490"/>
    </source>
</evidence>
<dbReference type="GO" id="GO:0030030">
    <property type="term" value="P:cell projection organization"/>
    <property type="evidence" value="ECO:0007669"/>
    <property type="project" value="UniProtKB-KW"/>
</dbReference>
<reference evidence="17" key="1">
    <citation type="submission" date="2022-11" db="UniProtKB">
        <authorList>
            <consortium name="EnsemblMetazoa"/>
        </authorList>
    </citation>
    <scope>IDENTIFICATION</scope>
</reference>
<evidence type="ECO:0000259" key="15">
    <source>
        <dbReference type="Pfam" id="PF23342"/>
    </source>
</evidence>
<keyword evidence="6" id="KW-0677">Repeat</keyword>
<dbReference type="GO" id="GO:0034451">
    <property type="term" value="C:centriolar satellite"/>
    <property type="evidence" value="ECO:0007669"/>
    <property type="project" value="UniProtKB-SubCell"/>
</dbReference>
<feature type="compositionally biased region" description="Polar residues" evidence="13">
    <location>
        <begin position="350"/>
        <end position="372"/>
    </location>
</feature>
<dbReference type="InterPro" id="IPR036322">
    <property type="entry name" value="WD40_repeat_dom_sf"/>
</dbReference>
<dbReference type="GO" id="GO:0005814">
    <property type="term" value="C:centriole"/>
    <property type="evidence" value="ECO:0007669"/>
    <property type="project" value="UniProtKB-SubCell"/>
</dbReference>
<dbReference type="GO" id="GO:0005929">
    <property type="term" value="C:cilium"/>
    <property type="evidence" value="ECO:0007669"/>
    <property type="project" value="UniProtKB-ARBA"/>
</dbReference>
<dbReference type="SUPFAM" id="SSF50998">
    <property type="entry name" value="Quinoprotein alcohol dehydrogenase-like"/>
    <property type="match status" value="2"/>
</dbReference>
<dbReference type="Pfam" id="PF23393">
    <property type="entry name" value="Beta-prop_WDR90_POC16_2nd"/>
    <property type="match status" value="1"/>
</dbReference>
<evidence type="ECO:0000256" key="2">
    <source>
        <dbReference type="ARBA" id="ARBA00004607"/>
    </source>
</evidence>
<dbReference type="FunFam" id="2.130.10.10:FF:000522">
    <property type="entry name" value="WD repeat domain 90"/>
    <property type="match status" value="1"/>
</dbReference>
<dbReference type="InterPro" id="IPR055441">
    <property type="entry name" value="Beta-prop_WDR90_POC16_2nd"/>
</dbReference>
<dbReference type="Pfam" id="PF05018">
    <property type="entry name" value="CFA20_dom"/>
    <property type="match status" value="2"/>
</dbReference>
<dbReference type="FunFam" id="2.130.10.10:FF:003525">
    <property type="entry name" value="WD repeat domain 90"/>
    <property type="match status" value="1"/>
</dbReference>
<keyword evidence="3" id="KW-0963">Cytoplasm</keyword>
<feature type="repeat" description="WD" evidence="12">
    <location>
        <begin position="801"/>
        <end position="833"/>
    </location>
</feature>
<feature type="repeat" description="WD" evidence="12">
    <location>
        <begin position="1665"/>
        <end position="1695"/>
    </location>
</feature>
<feature type="region of interest" description="Disordered" evidence="13">
    <location>
        <begin position="345"/>
        <end position="378"/>
    </location>
</feature>
<evidence type="ECO:0000256" key="8">
    <source>
        <dbReference type="ARBA" id="ARBA00023212"/>
    </source>
</evidence>
<keyword evidence="7" id="KW-0970">Cilium biogenesis/degradation</keyword>
<dbReference type="OMA" id="DHYVHIR"/>
<keyword evidence="8" id="KW-0206">Cytoskeleton</keyword>
<evidence type="ECO:0000259" key="16">
    <source>
        <dbReference type="Pfam" id="PF23393"/>
    </source>
</evidence>
<dbReference type="InterPro" id="IPR007714">
    <property type="entry name" value="CFA20_dom"/>
</dbReference>
<feature type="compositionally biased region" description="Acidic residues" evidence="13">
    <location>
        <begin position="1092"/>
        <end position="1101"/>
    </location>
</feature>
<dbReference type="InterPro" id="IPR015943">
    <property type="entry name" value="WD40/YVTN_repeat-like_dom_sf"/>
</dbReference>
<protein>
    <recommendedName>
        <fullName evidence="11">WD repeat-containing protein 90</fullName>
    </recommendedName>
</protein>
<feature type="domain" description="WDR90/POC16 second beta-propeller" evidence="16">
    <location>
        <begin position="728"/>
        <end position="1021"/>
    </location>
</feature>
<dbReference type="InterPro" id="IPR050630">
    <property type="entry name" value="WD_repeat_EMAP"/>
</dbReference>